<reference evidence="8 9" key="1">
    <citation type="submission" date="2014-06" db="EMBL/GenBank/DDBJ databases">
        <title>Draft genome sequence of iron oxidizing acidophile Leptospirillum ferriphilum DSM14647.</title>
        <authorList>
            <person name="Cardenas J.P."/>
            <person name="Lazcano M."/>
            <person name="Ossandon F.J."/>
            <person name="Corbett M."/>
            <person name="Holmes D.S."/>
            <person name="Watkin E."/>
        </authorList>
    </citation>
    <scope>NUCLEOTIDE SEQUENCE [LARGE SCALE GENOMIC DNA]</scope>
    <source>
        <strain evidence="8 9">DSM 14647</strain>
    </source>
</reference>
<feature type="transmembrane region" description="Helical" evidence="7">
    <location>
        <begin position="6"/>
        <end position="24"/>
    </location>
</feature>
<comment type="similarity">
    <text evidence="2">Belongs to the RmuC family.</text>
</comment>
<dbReference type="Pfam" id="PF02646">
    <property type="entry name" value="RmuC"/>
    <property type="match status" value="1"/>
</dbReference>
<dbReference type="AlphaFoldDB" id="A0A094WBI6"/>
<keyword evidence="7" id="KW-0812">Transmembrane</keyword>
<evidence type="ECO:0000256" key="2">
    <source>
        <dbReference type="ARBA" id="ARBA00009840"/>
    </source>
</evidence>
<evidence type="ECO:0000256" key="7">
    <source>
        <dbReference type="SAM" id="Phobius"/>
    </source>
</evidence>
<sequence length="477" mass="53254">MTPFEGVLIGLAAGALFGYLIASARVGRRSQKLREDLAVKDALLLEHSKAIERLGQDKEQLRTQLEETISRHSAAEARLDVLEKADREKQALLEDSRKKLAETFQALSLEALQQNSRSFLELAQQNLAGFQGQAKGDLELRQAKIDELVKPIGESLSKVERTLQDLEGERKSAYSSLNEMVRSLVENHIPRLHTETMSLVRALRQPVVRGRWGEIQLRRVVEMAGMLDHCDFFEQQTSTQSDERLRPDLVVRLPGNKQVVVDAKVPLSAYLEAAEMESEEGRAQKLAEHARQVRQHINQLGRKSYWEQFQPAPEFVILFLPGEVFYSSALQADPGLIEYGVSERVIPATPTTLIALLRAVAYGWQQETIARNAQEINKLGRDLYKRLSDLAGHWIKVGKSLGSAVESYNKATGSLEHRVLVTARQLKDLRSGSEDEIPAPDAIDSRPRSVSLLGDSSPEPVSSPSEDDSTFLPKDPS</sequence>
<proteinExistence type="inferred from homology"/>
<dbReference type="Proteomes" id="UP000029452">
    <property type="component" value="Unassembled WGS sequence"/>
</dbReference>
<accession>A0A094WBI6</accession>
<keyword evidence="7" id="KW-1133">Transmembrane helix</keyword>
<comment type="caution">
    <text evidence="8">The sequence shown here is derived from an EMBL/GenBank/DDBJ whole genome shotgun (WGS) entry which is preliminary data.</text>
</comment>
<keyword evidence="3 5" id="KW-0175">Coiled coil</keyword>
<dbReference type="PATRIC" id="fig|178606.4.peg.2199"/>
<dbReference type="InterPro" id="IPR003798">
    <property type="entry name" value="DNA_recombination_RmuC"/>
</dbReference>
<feature type="region of interest" description="Disordered" evidence="6">
    <location>
        <begin position="431"/>
        <end position="477"/>
    </location>
</feature>
<dbReference type="OrthoDB" id="9765111at2"/>
<dbReference type="PANTHER" id="PTHR30563">
    <property type="entry name" value="DNA RECOMBINATION PROTEIN RMUC"/>
    <property type="match status" value="1"/>
</dbReference>
<evidence type="ECO:0000256" key="3">
    <source>
        <dbReference type="ARBA" id="ARBA00023054"/>
    </source>
</evidence>
<dbReference type="RefSeq" id="WP_036083283.1">
    <property type="nucleotide sequence ID" value="NZ_JPGK01000009.1"/>
</dbReference>
<organism evidence="8 9">
    <name type="scientific">Leptospirillum ferriphilum</name>
    <dbReference type="NCBI Taxonomy" id="178606"/>
    <lineage>
        <taxon>Bacteria</taxon>
        <taxon>Pseudomonadati</taxon>
        <taxon>Nitrospirota</taxon>
        <taxon>Nitrospiria</taxon>
        <taxon>Nitrospirales</taxon>
        <taxon>Nitrospiraceae</taxon>
        <taxon>Leptospirillum</taxon>
    </lineage>
</organism>
<gene>
    <name evidence="8" type="ORF">LptCag_0862</name>
</gene>
<keyword evidence="7" id="KW-0472">Membrane</keyword>
<dbReference type="EMBL" id="JPGK01000009">
    <property type="protein sequence ID" value="KGA93002.1"/>
    <property type="molecule type" value="Genomic_DNA"/>
</dbReference>
<evidence type="ECO:0000256" key="5">
    <source>
        <dbReference type="SAM" id="Coils"/>
    </source>
</evidence>
<evidence type="ECO:0000256" key="4">
    <source>
        <dbReference type="ARBA" id="ARBA00023172"/>
    </source>
</evidence>
<protein>
    <submittedName>
        <fullName evidence="8">DNA recombination protein RmuC</fullName>
    </submittedName>
</protein>
<evidence type="ECO:0000256" key="1">
    <source>
        <dbReference type="ARBA" id="ARBA00003416"/>
    </source>
</evidence>
<evidence type="ECO:0000313" key="9">
    <source>
        <dbReference type="Proteomes" id="UP000029452"/>
    </source>
</evidence>
<feature type="compositionally biased region" description="Low complexity" evidence="6">
    <location>
        <begin position="455"/>
        <end position="464"/>
    </location>
</feature>
<name>A0A094WBI6_9BACT</name>
<feature type="coiled-coil region" evidence="5">
    <location>
        <begin position="44"/>
        <end position="102"/>
    </location>
</feature>
<keyword evidence="4" id="KW-0233">DNA recombination</keyword>
<comment type="function">
    <text evidence="1">Involved in DNA recombination.</text>
</comment>
<dbReference type="PANTHER" id="PTHR30563:SF0">
    <property type="entry name" value="DNA RECOMBINATION PROTEIN RMUC"/>
    <property type="match status" value="1"/>
</dbReference>
<dbReference type="GO" id="GO:0006310">
    <property type="term" value="P:DNA recombination"/>
    <property type="evidence" value="ECO:0007669"/>
    <property type="project" value="UniProtKB-KW"/>
</dbReference>
<evidence type="ECO:0000313" key="8">
    <source>
        <dbReference type="EMBL" id="KGA93002.1"/>
    </source>
</evidence>
<evidence type="ECO:0000256" key="6">
    <source>
        <dbReference type="SAM" id="MobiDB-lite"/>
    </source>
</evidence>